<keyword evidence="1" id="KW-1133">Transmembrane helix</keyword>
<keyword evidence="3" id="KW-1185">Reference proteome</keyword>
<evidence type="ECO:0000256" key="1">
    <source>
        <dbReference type="SAM" id="Phobius"/>
    </source>
</evidence>
<sequence length="106" mass="11970">MWKRVLLFLVLGDFVFLTIRATLEFGYMGVIDWFMANAATQLLFADLTISLVLISIWMFKDARVKGRNVWPYFGVTLLFGVAGPLMYLLLGQFDEATQQAPARAAS</sequence>
<keyword evidence="1" id="KW-0472">Membrane</keyword>
<dbReference type="RefSeq" id="WP_237381447.1">
    <property type="nucleotide sequence ID" value="NZ_CP071793.1"/>
</dbReference>
<dbReference type="KEGG" id="scor:J3U87_02505"/>
<dbReference type="InterPro" id="IPR021362">
    <property type="entry name" value="DUF2834"/>
</dbReference>
<dbReference type="EMBL" id="CP071793">
    <property type="protein sequence ID" value="QTD51315.1"/>
    <property type="molecule type" value="Genomic_DNA"/>
</dbReference>
<name>A0A8A4TXQ7_SULCO</name>
<protein>
    <submittedName>
        <fullName evidence="2">DUF2834 domain-containing protein</fullName>
    </submittedName>
</protein>
<keyword evidence="1" id="KW-0812">Transmembrane</keyword>
<dbReference type="Proteomes" id="UP000663929">
    <property type="component" value="Chromosome"/>
</dbReference>
<proteinExistence type="predicted"/>
<reference evidence="2" key="1">
    <citation type="submission" date="2021-03" db="EMBL/GenBank/DDBJ databases">
        <title>Acanthopleuribacteraceae sp. M133.</title>
        <authorList>
            <person name="Wang G."/>
        </authorList>
    </citation>
    <scope>NUCLEOTIDE SEQUENCE</scope>
    <source>
        <strain evidence="2">M133</strain>
    </source>
</reference>
<accession>A0A8A4TXQ7</accession>
<organism evidence="2 3">
    <name type="scientific">Sulfidibacter corallicola</name>
    <dbReference type="NCBI Taxonomy" id="2818388"/>
    <lineage>
        <taxon>Bacteria</taxon>
        <taxon>Pseudomonadati</taxon>
        <taxon>Acidobacteriota</taxon>
        <taxon>Holophagae</taxon>
        <taxon>Acanthopleuribacterales</taxon>
        <taxon>Acanthopleuribacteraceae</taxon>
        <taxon>Sulfidibacter</taxon>
    </lineage>
</organism>
<feature type="transmembrane region" description="Helical" evidence="1">
    <location>
        <begin position="69"/>
        <end position="90"/>
    </location>
</feature>
<dbReference type="Pfam" id="PF11196">
    <property type="entry name" value="DUF2834"/>
    <property type="match status" value="1"/>
</dbReference>
<evidence type="ECO:0000313" key="2">
    <source>
        <dbReference type="EMBL" id="QTD51315.1"/>
    </source>
</evidence>
<feature type="transmembrane region" description="Helical" evidence="1">
    <location>
        <begin position="33"/>
        <end position="57"/>
    </location>
</feature>
<dbReference type="AlphaFoldDB" id="A0A8A4TXQ7"/>
<gene>
    <name evidence="2" type="ORF">J3U87_02505</name>
</gene>
<evidence type="ECO:0000313" key="3">
    <source>
        <dbReference type="Proteomes" id="UP000663929"/>
    </source>
</evidence>